<evidence type="ECO:0000313" key="6">
    <source>
        <dbReference type="Proteomes" id="UP000076858"/>
    </source>
</evidence>
<comment type="subcellular location">
    <subcellularLocation>
        <location evidence="1">Membrane</location>
        <topology evidence="1">Multi-pass membrane protein</topology>
    </subcellularLocation>
</comment>
<dbReference type="OrthoDB" id="3900342at2759"/>
<evidence type="ECO:0000256" key="1">
    <source>
        <dbReference type="ARBA" id="ARBA00004141"/>
    </source>
</evidence>
<organism evidence="5 6">
    <name type="scientific">Daphnia magna</name>
    <dbReference type="NCBI Taxonomy" id="35525"/>
    <lineage>
        <taxon>Eukaryota</taxon>
        <taxon>Metazoa</taxon>
        <taxon>Ecdysozoa</taxon>
        <taxon>Arthropoda</taxon>
        <taxon>Crustacea</taxon>
        <taxon>Branchiopoda</taxon>
        <taxon>Diplostraca</taxon>
        <taxon>Cladocera</taxon>
        <taxon>Anomopoda</taxon>
        <taxon>Daphniidae</taxon>
        <taxon>Daphnia</taxon>
    </lineage>
</organism>
<dbReference type="PANTHER" id="PTHR43243">
    <property type="entry name" value="INNER MEMBRANE TRANSPORTER YGJI-RELATED"/>
    <property type="match status" value="1"/>
</dbReference>
<comment type="caution">
    <text evidence="5">The sequence shown here is derived from an EMBL/GenBank/DDBJ whole genome shotgun (WGS) entry which is preliminary data.</text>
</comment>
<keyword evidence="2" id="KW-0812">Transmembrane</keyword>
<dbReference type="AlphaFoldDB" id="A0A162T4M9"/>
<dbReference type="GO" id="GO:0015189">
    <property type="term" value="F:L-lysine transmembrane transporter activity"/>
    <property type="evidence" value="ECO:0007669"/>
    <property type="project" value="TreeGrafter"/>
</dbReference>
<dbReference type="GO" id="GO:0097638">
    <property type="term" value="P:L-arginine import across plasma membrane"/>
    <property type="evidence" value="ECO:0007669"/>
    <property type="project" value="TreeGrafter"/>
</dbReference>
<dbReference type="PIRSF" id="PIRSF006060">
    <property type="entry name" value="AA_transporter"/>
    <property type="match status" value="1"/>
</dbReference>
<gene>
    <name evidence="5" type="ORF">APZ42_011036</name>
</gene>
<proteinExistence type="predicted"/>
<keyword evidence="3" id="KW-1133">Transmembrane helix</keyword>
<keyword evidence="6" id="KW-1185">Reference proteome</keyword>
<dbReference type="EMBL" id="LRGB01000007">
    <property type="protein sequence ID" value="KZS21904.1"/>
    <property type="molecule type" value="Genomic_DNA"/>
</dbReference>
<accession>A0A162T4M9</accession>
<evidence type="ECO:0000256" key="3">
    <source>
        <dbReference type="ARBA" id="ARBA00022989"/>
    </source>
</evidence>
<dbReference type="GO" id="GO:0005886">
    <property type="term" value="C:plasma membrane"/>
    <property type="evidence" value="ECO:0007669"/>
    <property type="project" value="TreeGrafter"/>
</dbReference>
<dbReference type="Pfam" id="PF13906">
    <property type="entry name" value="AA_permease_C"/>
    <property type="match status" value="1"/>
</dbReference>
<dbReference type="GO" id="GO:0061459">
    <property type="term" value="F:L-arginine transmembrane transporter activity"/>
    <property type="evidence" value="ECO:0007669"/>
    <property type="project" value="TreeGrafter"/>
</dbReference>
<dbReference type="PANTHER" id="PTHR43243:SF105">
    <property type="entry name" value="CATIONIC AMINO ACID TRANSPORTER C-TERMINAL DOMAIN-CONTAINING PROTEIN"/>
    <property type="match status" value="1"/>
</dbReference>
<evidence type="ECO:0000313" key="5">
    <source>
        <dbReference type="EMBL" id="KZS21904.1"/>
    </source>
</evidence>
<reference evidence="5 6" key="1">
    <citation type="submission" date="2016-03" db="EMBL/GenBank/DDBJ databases">
        <title>EvidentialGene: Evidence-directed Construction of Genes on Genomes.</title>
        <authorList>
            <person name="Gilbert D.G."/>
            <person name="Choi J.-H."/>
            <person name="Mockaitis K."/>
            <person name="Colbourne J."/>
            <person name="Pfrender M."/>
        </authorList>
    </citation>
    <scope>NUCLEOTIDE SEQUENCE [LARGE SCALE GENOMIC DNA]</scope>
    <source>
        <strain evidence="5 6">Xinb3</strain>
        <tissue evidence="5">Complete organism</tissue>
    </source>
</reference>
<dbReference type="FunFam" id="1.20.1740.10:FF:000050">
    <property type="entry name" value="MGC157082 protein"/>
    <property type="match status" value="1"/>
</dbReference>
<protein>
    <submittedName>
        <fullName evidence="5">Low affinity cationic amino acid transporter 2</fullName>
    </submittedName>
</protein>
<evidence type="ECO:0000256" key="2">
    <source>
        <dbReference type="ARBA" id="ARBA00022692"/>
    </source>
</evidence>
<keyword evidence="4" id="KW-0472">Membrane</keyword>
<dbReference type="STRING" id="35525.A0A162T4M9"/>
<dbReference type="InterPro" id="IPR002293">
    <property type="entry name" value="AA/rel_permease1"/>
</dbReference>
<dbReference type="InterPro" id="IPR029485">
    <property type="entry name" value="CAT_C"/>
</dbReference>
<evidence type="ECO:0000256" key="4">
    <source>
        <dbReference type="ARBA" id="ARBA00023136"/>
    </source>
</evidence>
<dbReference type="Pfam" id="PF13520">
    <property type="entry name" value="AA_permease_2"/>
    <property type="match status" value="1"/>
</dbReference>
<dbReference type="GO" id="GO:0000064">
    <property type="term" value="F:L-ornithine transmembrane transporter activity"/>
    <property type="evidence" value="ECO:0007669"/>
    <property type="project" value="TreeGrafter"/>
</dbReference>
<dbReference type="Gene3D" id="1.20.1740.10">
    <property type="entry name" value="Amino acid/polyamine transporter I"/>
    <property type="match status" value="2"/>
</dbReference>
<sequence length="616" mass="67144">MSFSRNVISGVLTRLFRRKSMARESLELNTSQLARVLTVWDLTALGVGSTLGIGIYVLAGTVAKTQAGPAVILSFFVAAVASLLAGLCFAEFGARVPSCGSAYVYCYVTLGEGLAFLMGWNLILEFVLSTSSVARGYSGYVDQLLGNPMRNYFRENLSMGVEFLASYPDLFAFGLVLTLTAILTLGVKESTRFNNIFTLCNLCIVSYVVVCGCFKVDFHNWQIRPEEIIDPNVREKAGSGGFLPFGFKGIIAGAATCFFGFQGFDTIATASEEAQNPRKTIPLAICMCLGIVFVAYSAMAAVLTLIWPYYLQDIDTPIPYAFEQLGWPVARWVVSIGTLFGLSTSLVGALFPLPRIVYAMAEDGLLFKALARINFTTLTPMIATIVSGTAAALFACLFNLQDLVDLMALATLFAFALVAACIIVLRYQPEENITTASESGEVTGLLAGVVQNQIRYVSDSSVESQTMLRQLFVLRGRLPTGSSGKAASWLTVIYVLVALALSLSLSYTADLLVEKETWAVALVGSLTAILVLLLVAIHRLPQSPQQLAFKVPLVPLLPALSIFINAYLMVNMRMVTWVQYSIYMAIGLSVYIVYGWRNSKEETRMQGKYDVNYDVK</sequence>
<name>A0A162T4M9_9CRUS</name>
<dbReference type="Proteomes" id="UP000076858">
    <property type="component" value="Unassembled WGS sequence"/>
</dbReference>